<gene>
    <name evidence="2" type="ORF">OH76DRAFT_1419545</name>
</gene>
<sequence>MYLSPRAARLRSNLGGSGGAKRTRKTVALTAQPCFHMTEAGKACLCPDFVDKKTGDKCRNCGHPWRDHAPPEESSLDSIPEEDDDEAAEDPAGSPFLPGPSFSQRASAGPSFSQHSSAGPSFSQHPSAGPSASQATYAPHAEQESITDVIARVSKSQAHAEASRGFRPQVPSGVGPIRHPRPGHRSAQQGASGSAQARRASKTAAERLTEVGQVTLLPYGMSETQDSTSDVPDFKINNARYPTPAETERLRAAGLVCNSMPATGEPLLISSSWSTAQCNDFLCRLFPRYYELMDAIDGPSDGSSLRASHVAVCMREYRKLIPMHADGITGRDLIRARSATGRANHVTNIHLVTRSVIEPGIYKNLTVALAHVNDGTFSEYLAGVLGEGYNTAATVTDSEVERPYANTVEDDSDVEQQAPPSTQARGKGKGVAAPSYSLPKPQVPLFTLSSSDDEDGQDSADEFFLHSHKAAASQQTSLPARQSKRLAHKALSKTTLKAPSKTTSKASSSRTTSTTAASKKRIRSPSPATQTKRIRLAGSLDEPIVVNSDDDWFPLLMGNTEASASTSSTIAFTLRKPEGLPTPNKVKNDPWAALNKTNHPGN</sequence>
<protein>
    <submittedName>
        <fullName evidence="2">Uncharacterized protein</fullName>
    </submittedName>
</protein>
<reference evidence="2 3" key="1">
    <citation type="journal article" date="2018" name="Biotechnol. Biofuels">
        <title>Integrative visual omics of the white-rot fungus Polyporus brumalis exposes the biotechnological potential of its oxidative enzymes for delignifying raw plant biomass.</title>
        <authorList>
            <person name="Miyauchi S."/>
            <person name="Rancon A."/>
            <person name="Drula E."/>
            <person name="Hage H."/>
            <person name="Chaduli D."/>
            <person name="Favel A."/>
            <person name="Grisel S."/>
            <person name="Henrissat B."/>
            <person name="Herpoel-Gimbert I."/>
            <person name="Ruiz-Duenas F.J."/>
            <person name="Chevret D."/>
            <person name="Hainaut M."/>
            <person name="Lin J."/>
            <person name="Wang M."/>
            <person name="Pangilinan J."/>
            <person name="Lipzen A."/>
            <person name="Lesage-Meessen L."/>
            <person name="Navarro D."/>
            <person name="Riley R."/>
            <person name="Grigoriev I.V."/>
            <person name="Zhou S."/>
            <person name="Raouche S."/>
            <person name="Rosso M.N."/>
        </authorList>
    </citation>
    <scope>NUCLEOTIDE SEQUENCE [LARGE SCALE GENOMIC DNA]</scope>
    <source>
        <strain evidence="2 3">BRFM 1820</strain>
    </source>
</reference>
<feature type="compositionally biased region" description="Acidic residues" evidence="1">
    <location>
        <begin position="451"/>
        <end position="461"/>
    </location>
</feature>
<feature type="compositionally biased region" description="Basic residues" evidence="1">
    <location>
        <begin position="482"/>
        <end position="491"/>
    </location>
</feature>
<feature type="region of interest" description="Disordered" evidence="1">
    <location>
        <begin position="1"/>
        <end position="23"/>
    </location>
</feature>
<feature type="region of interest" description="Disordered" evidence="1">
    <location>
        <begin position="407"/>
        <end position="532"/>
    </location>
</feature>
<feature type="region of interest" description="Disordered" evidence="1">
    <location>
        <begin position="575"/>
        <end position="602"/>
    </location>
</feature>
<feature type="compositionally biased region" description="Low complexity" evidence="1">
    <location>
        <begin position="492"/>
        <end position="517"/>
    </location>
</feature>
<dbReference type="Proteomes" id="UP000256964">
    <property type="component" value="Unassembled WGS sequence"/>
</dbReference>
<name>A0A371D4Q3_9APHY</name>
<dbReference type="OrthoDB" id="2758491at2759"/>
<evidence type="ECO:0000256" key="1">
    <source>
        <dbReference type="SAM" id="MobiDB-lite"/>
    </source>
</evidence>
<proteinExistence type="predicted"/>
<feature type="compositionally biased region" description="Acidic residues" evidence="1">
    <location>
        <begin position="79"/>
        <end position="89"/>
    </location>
</feature>
<feature type="compositionally biased region" description="Polar residues" evidence="1">
    <location>
        <begin position="101"/>
        <end position="136"/>
    </location>
</feature>
<feature type="compositionally biased region" description="Basic and acidic residues" evidence="1">
    <location>
        <begin position="62"/>
        <end position="71"/>
    </location>
</feature>
<organism evidence="2 3">
    <name type="scientific">Lentinus brumalis</name>
    <dbReference type="NCBI Taxonomy" id="2498619"/>
    <lineage>
        <taxon>Eukaryota</taxon>
        <taxon>Fungi</taxon>
        <taxon>Dikarya</taxon>
        <taxon>Basidiomycota</taxon>
        <taxon>Agaricomycotina</taxon>
        <taxon>Agaricomycetes</taxon>
        <taxon>Polyporales</taxon>
        <taxon>Polyporaceae</taxon>
        <taxon>Lentinus</taxon>
    </lineage>
</organism>
<evidence type="ECO:0000313" key="2">
    <source>
        <dbReference type="EMBL" id="RDX47479.1"/>
    </source>
</evidence>
<feature type="compositionally biased region" description="Low complexity" evidence="1">
    <location>
        <begin position="185"/>
        <end position="198"/>
    </location>
</feature>
<accession>A0A371D4Q3</accession>
<feature type="region of interest" description="Disordered" evidence="1">
    <location>
        <begin position="62"/>
        <end position="205"/>
    </location>
</feature>
<evidence type="ECO:0000313" key="3">
    <source>
        <dbReference type="Proteomes" id="UP000256964"/>
    </source>
</evidence>
<dbReference type="AlphaFoldDB" id="A0A371D4Q3"/>
<dbReference type="EMBL" id="KZ857418">
    <property type="protein sequence ID" value="RDX47479.1"/>
    <property type="molecule type" value="Genomic_DNA"/>
</dbReference>
<keyword evidence="3" id="KW-1185">Reference proteome</keyword>